<protein>
    <submittedName>
        <fullName evidence="3">Putative salivary secreted serine protease inhibitor</fullName>
    </submittedName>
    <submittedName>
        <fullName evidence="4">TIL domain-containing protein</fullName>
    </submittedName>
</protein>
<reference evidence="3 5" key="1">
    <citation type="journal article" date="2014" name="BMC Genomics">
        <title>Genome sequence of Anopheles sinensis provides insight into genetics basis of mosquito competence for malaria parasites.</title>
        <authorList>
            <person name="Zhou D."/>
            <person name="Zhang D."/>
            <person name="Ding G."/>
            <person name="Shi L."/>
            <person name="Hou Q."/>
            <person name="Ye Y."/>
            <person name="Xu Y."/>
            <person name="Zhou H."/>
            <person name="Xiong C."/>
            <person name="Li S."/>
            <person name="Yu J."/>
            <person name="Hong S."/>
            <person name="Yu X."/>
            <person name="Zou P."/>
            <person name="Chen C."/>
            <person name="Chang X."/>
            <person name="Wang W."/>
            <person name="Lv Y."/>
            <person name="Sun Y."/>
            <person name="Ma L."/>
            <person name="Shen B."/>
            <person name="Zhu C."/>
        </authorList>
    </citation>
    <scope>NUCLEOTIDE SEQUENCE [LARGE SCALE GENOMIC DNA]</scope>
</reference>
<evidence type="ECO:0000256" key="1">
    <source>
        <dbReference type="SAM" id="SignalP"/>
    </source>
</evidence>
<dbReference type="EMBL" id="ATLV01020766">
    <property type="status" value="NOT_ANNOTATED_CDS"/>
    <property type="molecule type" value="Genomic_DNA"/>
</dbReference>
<evidence type="ECO:0000313" key="5">
    <source>
        <dbReference type="Proteomes" id="UP000030765"/>
    </source>
</evidence>
<evidence type="ECO:0000313" key="3">
    <source>
        <dbReference type="EMBL" id="KFB45747.1"/>
    </source>
</evidence>
<dbReference type="InterPro" id="IPR002919">
    <property type="entry name" value="TIL_dom"/>
</dbReference>
<evidence type="ECO:0000259" key="2">
    <source>
        <dbReference type="Pfam" id="PF01826"/>
    </source>
</evidence>
<evidence type="ECO:0000313" key="4">
    <source>
        <dbReference type="EnsemblMetazoa" id="ASIC013720-PA"/>
    </source>
</evidence>
<dbReference type="CDD" id="cd19941">
    <property type="entry name" value="TIL"/>
    <property type="match status" value="1"/>
</dbReference>
<organism evidence="3">
    <name type="scientific">Anopheles sinensis</name>
    <name type="common">Mosquito</name>
    <dbReference type="NCBI Taxonomy" id="74873"/>
    <lineage>
        <taxon>Eukaryota</taxon>
        <taxon>Metazoa</taxon>
        <taxon>Ecdysozoa</taxon>
        <taxon>Arthropoda</taxon>
        <taxon>Hexapoda</taxon>
        <taxon>Insecta</taxon>
        <taxon>Pterygota</taxon>
        <taxon>Neoptera</taxon>
        <taxon>Endopterygota</taxon>
        <taxon>Diptera</taxon>
        <taxon>Nematocera</taxon>
        <taxon>Culicoidea</taxon>
        <taxon>Culicidae</taxon>
        <taxon>Anophelinae</taxon>
        <taxon>Anopheles</taxon>
    </lineage>
</organism>
<keyword evidence="5" id="KW-1185">Reference proteome</keyword>
<keyword evidence="1" id="KW-0732">Signal</keyword>
<feature type="chain" id="PRO_5010759963" evidence="1">
    <location>
        <begin position="22"/>
        <end position="88"/>
    </location>
</feature>
<dbReference type="Pfam" id="PF01826">
    <property type="entry name" value="TIL"/>
    <property type="match status" value="1"/>
</dbReference>
<accession>A0A084W6A3</accession>
<dbReference type="EMBL" id="KE525307">
    <property type="protein sequence ID" value="KFB45747.1"/>
    <property type="molecule type" value="Genomic_DNA"/>
</dbReference>
<dbReference type="VEuPathDB" id="VectorBase:ASIC013720"/>
<dbReference type="InterPro" id="IPR036084">
    <property type="entry name" value="Ser_inhib-like_sf"/>
</dbReference>
<dbReference type="OrthoDB" id="6236007at2759"/>
<dbReference type="Proteomes" id="UP000030765">
    <property type="component" value="Unassembled WGS sequence"/>
</dbReference>
<dbReference type="VEuPathDB" id="VectorBase:ASIS023793"/>
<name>A0A084W6A3_ANOSI</name>
<reference evidence="4" key="2">
    <citation type="submission" date="2020-05" db="UniProtKB">
        <authorList>
            <consortium name="EnsemblMetazoa"/>
        </authorList>
    </citation>
    <scope>IDENTIFICATION</scope>
</reference>
<dbReference type="Gene3D" id="2.10.25.10">
    <property type="entry name" value="Laminin"/>
    <property type="match status" value="1"/>
</dbReference>
<feature type="domain" description="TIL" evidence="2">
    <location>
        <begin position="31"/>
        <end position="87"/>
    </location>
</feature>
<gene>
    <name evidence="3" type="ORF">ZHAS_00013720</name>
</gene>
<sequence>MVGKITSLLVALSVMVLFVQAQVSDNEGGDCGINEFYTTCGSGCGDQRCFAKYRKGVYCPDVCRVGCYCVAGTARNTTGSCVPVNECA</sequence>
<feature type="signal peptide" evidence="1">
    <location>
        <begin position="1"/>
        <end position="21"/>
    </location>
</feature>
<proteinExistence type="predicted"/>
<dbReference type="EnsemblMetazoa" id="ASIC013720-RA">
    <property type="protein sequence ID" value="ASIC013720-PA"/>
    <property type="gene ID" value="ASIC013720"/>
</dbReference>
<dbReference type="AlphaFoldDB" id="A0A084W6A3"/>
<dbReference type="SUPFAM" id="SSF57567">
    <property type="entry name" value="Serine protease inhibitors"/>
    <property type="match status" value="1"/>
</dbReference>